<protein>
    <recommendedName>
        <fullName evidence="3">Teneurin-like YD-shell domain-containing protein</fullName>
    </recommendedName>
</protein>
<feature type="signal peptide" evidence="2">
    <location>
        <begin position="1"/>
        <end position="22"/>
    </location>
</feature>
<evidence type="ECO:0000313" key="4">
    <source>
        <dbReference type="EMBL" id="THD05753.1"/>
    </source>
</evidence>
<dbReference type="AlphaFoldDB" id="A0A4S3KBI6"/>
<dbReference type="PANTHER" id="PTHR32305:SF15">
    <property type="entry name" value="PROTEIN RHSA-RELATED"/>
    <property type="match status" value="1"/>
</dbReference>
<reference evidence="4 5" key="1">
    <citation type="submission" date="2017-02" db="EMBL/GenBank/DDBJ databases">
        <title>Whole genome sequencing of Rhodanobacter lindaniclasticus DSM 17932.</title>
        <authorList>
            <person name="Kumar S."/>
            <person name="Patil P."/>
            <person name="Patil P.B."/>
        </authorList>
    </citation>
    <scope>NUCLEOTIDE SEQUENCE [LARGE SCALE GENOMIC DNA]</scope>
    <source>
        <strain evidence="4 5">DSM 17932</strain>
    </source>
</reference>
<keyword evidence="2" id="KW-0732">Signal</keyword>
<dbReference type="InterPro" id="IPR050708">
    <property type="entry name" value="T6SS_VgrG/RHS"/>
</dbReference>
<gene>
    <name evidence="4" type="ORF">B1991_16070</name>
</gene>
<dbReference type="Pfam" id="PF25023">
    <property type="entry name" value="TEN_YD-shell"/>
    <property type="match status" value="1"/>
</dbReference>
<organism evidence="4 5">
    <name type="scientific">Rhodanobacter lindaniclasticus</name>
    <dbReference type="NCBI Taxonomy" id="75310"/>
    <lineage>
        <taxon>Bacteria</taxon>
        <taxon>Pseudomonadati</taxon>
        <taxon>Pseudomonadota</taxon>
        <taxon>Gammaproteobacteria</taxon>
        <taxon>Lysobacterales</taxon>
        <taxon>Rhodanobacteraceae</taxon>
        <taxon>Rhodanobacter</taxon>
    </lineage>
</organism>
<dbReference type="NCBIfam" id="TIGR03696">
    <property type="entry name" value="Rhs_assc_core"/>
    <property type="match status" value="1"/>
</dbReference>
<dbReference type="PANTHER" id="PTHR32305">
    <property type="match status" value="1"/>
</dbReference>
<evidence type="ECO:0000256" key="1">
    <source>
        <dbReference type="ARBA" id="ARBA00022737"/>
    </source>
</evidence>
<dbReference type="Gene3D" id="2.180.10.10">
    <property type="entry name" value="RHS repeat-associated core"/>
    <property type="match status" value="1"/>
</dbReference>
<sequence>MSTMKIAALWLILSLWAGLAHAGTHHYYYTDAQGTVLAKANANGAIVATYDYAPYGTAVTSMSPAPSGPGYTGHVNDPESGFVYMQARYYDPAVGRFLSVDPASPSLGDTFYFNRYAYVNNNPINKMDPTGAFECKDRPSCDAGIRLRSDFLRAQGHYKRNSPAYNSLAAGIKALGTANDGGPIRLITVNQPNQTALGWGSAPKGQIPTLTINLAQLSVRATTQEREANFAATGRHEIQHVMDDMAVGDKPRDPVSEFWHEVRGIRAETPIWEGLNQSDPLWETWTIGGGLNMKNVYSEADYSTITYCPKGKCP</sequence>
<dbReference type="InterPro" id="IPR022385">
    <property type="entry name" value="Rhs_assc_core"/>
</dbReference>
<dbReference type="RefSeq" id="WP_136259701.1">
    <property type="nucleotide sequence ID" value="NZ_MWIO01000060.1"/>
</dbReference>
<evidence type="ECO:0000256" key="2">
    <source>
        <dbReference type="SAM" id="SignalP"/>
    </source>
</evidence>
<dbReference type="OrthoDB" id="9816400at2"/>
<dbReference type="EMBL" id="MWIO01000060">
    <property type="protein sequence ID" value="THD05753.1"/>
    <property type="molecule type" value="Genomic_DNA"/>
</dbReference>
<keyword evidence="5" id="KW-1185">Reference proteome</keyword>
<feature type="domain" description="Teneurin-like YD-shell" evidence="3">
    <location>
        <begin position="21"/>
        <end position="124"/>
    </location>
</feature>
<evidence type="ECO:0000259" key="3">
    <source>
        <dbReference type="Pfam" id="PF25023"/>
    </source>
</evidence>
<evidence type="ECO:0000313" key="5">
    <source>
        <dbReference type="Proteomes" id="UP000306317"/>
    </source>
</evidence>
<dbReference type="InterPro" id="IPR056823">
    <property type="entry name" value="TEN-like_YD-shell"/>
</dbReference>
<keyword evidence="1" id="KW-0677">Repeat</keyword>
<comment type="caution">
    <text evidence="4">The sequence shown here is derived from an EMBL/GenBank/DDBJ whole genome shotgun (WGS) entry which is preliminary data.</text>
</comment>
<dbReference type="Proteomes" id="UP000306317">
    <property type="component" value="Unassembled WGS sequence"/>
</dbReference>
<accession>A0A4S3KBI6</accession>
<name>A0A4S3KBI6_9GAMM</name>
<feature type="chain" id="PRO_5020609109" description="Teneurin-like YD-shell domain-containing protein" evidence="2">
    <location>
        <begin position="23"/>
        <end position="314"/>
    </location>
</feature>
<proteinExistence type="predicted"/>